<evidence type="ECO:0000313" key="2">
    <source>
        <dbReference type="EMBL" id="CAA9350546.1"/>
    </source>
</evidence>
<name>A0A6J4M716_9BACT</name>
<sequence>EAHHRPLPQLRRGARRRAHRGVRGVRHHAAQLVPRPQSRDRLAGGPPVPRLRPGARRPPLAPDASRATAAGTSPRA</sequence>
<feature type="region of interest" description="Disordered" evidence="1">
    <location>
        <begin position="1"/>
        <end position="76"/>
    </location>
</feature>
<feature type="compositionally biased region" description="Basic residues" evidence="1">
    <location>
        <begin position="1"/>
        <end position="29"/>
    </location>
</feature>
<reference evidence="2" key="1">
    <citation type="submission" date="2020-02" db="EMBL/GenBank/DDBJ databases">
        <authorList>
            <person name="Meier V. D."/>
        </authorList>
    </citation>
    <scope>NUCLEOTIDE SEQUENCE</scope>
    <source>
        <strain evidence="2">AVDCRST_MAG68</strain>
    </source>
</reference>
<evidence type="ECO:0000256" key="1">
    <source>
        <dbReference type="SAM" id="MobiDB-lite"/>
    </source>
</evidence>
<proteinExistence type="predicted"/>
<accession>A0A6J4M716</accession>
<feature type="non-terminal residue" evidence="2">
    <location>
        <position position="1"/>
    </location>
</feature>
<dbReference type="EMBL" id="CADCTW010000168">
    <property type="protein sequence ID" value="CAA9350546.1"/>
    <property type="molecule type" value="Genomic_DNA"/>
</dbReference>
<organism evidence="2">
    <name type="scientific">uncultured Gemmatimonadota bacterium</name>
    <dbReference type="NCBI Taxonomy" id="203437"/>
    <lineage>
        <taxon>Bacteria</taxon>
        <taxon>Pseudomonadati</taxon>
        <taxon>Gemmatimonadota</taxon>
        <taxon>environmental samples</taxon>
    </lineage>
</organism>
<dbReference type="AlphaFoldDB" id="A0A6J4M716"/>
<feature type="non-terminal residue" evidence="2">
    <location>
        <position position="76"/>
    </location>
</feature>
<gene>
    <name evidence="2" type="ORF">AVDCRST_MAG68-3584</name>
</gene>
<protein>
    <submittedName>
        <fullName evidence="2">Uncharacterized protein</fullName>
    </submittedName>
</protein>